<reference evidence="2" key="2">
    <citation type="submission" date="2023-06" db="EMBL/GenBank/DDBJ databases">
        <authorList>
            <consortium name="Lawrence Berkeley National Laboratory"/>
            <person name="Haridas S."/>
            <person name="Hensen N."/>
            <person name="Bonometti L."/>
            <person name="Westerberg I."/>
            <person name="Brannstrom I.O."/>
            <person name="Guillou S."/>
            <person name="Cros-Aarteil S."/>
            <person name="Calhoun S."/>
            <person name="Kuo A."/>
            <person name="Mondo S."/>
            <person name="Pangilinan J."/>
            <person name="Riley R."/>
            <person name="Labutti K."/>
            <person name="Andreopoulos B."/>
            <person name="Lipzen A."/>
            <person name="Chen C."/>
            <person name="Yanf M."/>
            <person name="Daum C."/>
            <person name="Ng V."/>
            <person name="Clum A."/>
            <person name="Steindorff A."/>
            <person name="Ohm R."/>
            <person name="Martin F."/>
            <person name="Silar P."/>
            <person name="Natvig D."/>
            <person name="Lalanne C."/>
            <person name="Gautier V."/>
            <person name="Ament-Velasquez S.L."/>
            <person name="Kruys A."/>
            <person name="Hutchinson M.I."/>
            <person name="Powell A.J."/>
            <person name="Barry K."/>
            <person name="Miller A.N."/>
            <person name="Grigoriev I.V."/>
            <person name="Debuchy R."/>
            <person name="Gladieux P."/>
            <person name="Thoren M.H."/>
            <person name="Johannesson H."/>
        </authorList>
    </citation>
    <scope>NUCLEOTIDE SEQUENCE</scope>
    <source>
        <strain evidence="2">CBS 314.62</strain>
    </source>
</reference>
<organism evidence="2 3">
    <name type="scientific">Podospora appendiculata</name>
    <dbReference type="NCBI Taxonomy" id="314037"/>
    <lineage>
        <taxon>Eukaryota</taxon>
        <taxon>Fungi</taxon>
        <taxon>Dikarya</taxon>
        <taxon>Ascomycota</taxon>
        <taxon>Pezizomycotina</taxon>
        <taxon>Sordariomycetes</taxon>
        <taxon>Sordariomycetidae</taxon>
        <taxon>Sordariales</taxon>
        <taxon>Podosporaceae</taxon>
        <taxon>Podospora</taxon>
    </lineage>
</organism>
<evidence type="ECO:0000313" key="3">
    <source>
        <dbReference type="Proteomes" id="UP001270362"/>
    </source>
</evidence>
<evidence type="ECO:0000256" key="1">
    <source>
        <dbReference type="SAM" id="MobiDB-lite"/>
    </source>
</evidence>
<sequence length="328" mass="35274">MAAGSCPGPQHKPPFLQRSAPRPKVSSIRNLVSPPEDSVPRYPPCYGPSAPAPGPQRLGSPFAYRPELTAPAAKRARMTSPQGMLPGEGSYAGVDNTTTYEGYGYTFPRLSPPRYSNSSYGKTNDEVSSGLPAVNFVGWRTSQWTFPTPTPVARSHITRSPRVPPAVHTTRDCTRTSHSPASSKALPLTTETRHPPPATLLPLPLRLRSPPPPPPSIQKPLVDPEVFQQLASALHSLQAEGETMAAECTGVAATQKKIERFIDGINSRARKMCDGSLDLAASCRLRCSQGRQKRELAMAGEDGDGDVDGWDIDADVDAGGFSEQGYYL</sequence>
<feature type="region of interest" description="Disordered" evidence="1">
    <location>
        <begin position="105"/>
        <end position="124"/>
    </location>
</feature>
<name>A0AAE0XFP5_9PEZI</name>
<reference evidence="2" key="1">
    <citation type="journal article" date="2023" name="Mol. Phylogenet. Evol.">
        <title>Genome-scale phylogeny and comparative genomics of the fungal order Sordariales.</title>
        <authorList>
            <person name="Hensen N."/>
            <person name="Bonometti L."/>
            <person name="Westerberg I."/>
            <person name="Brannstrom I.O."/>
            <person name="Guillou S."/>
            <person name="Cros-Aarteil S."/>
            <person name="Calhoun S."/>
            <person name="Haridas S."/>
            <person name="Kuo A."/>
            <person name="Mondo S."/>
            <person name="Pangilinan J."/>
            <person name="Riley R."/>
            <person name="LaButti K."/>
            <person name="Andreopoulos B."/>
            <person name="Lipzen A."/>
            <person name="Chen C."/>
            <person name="Yan M."/>
            <person name="Daum C."/>
            <person name="Ng V."/>
            <person name="Clum A."/>
            <person name="Steindorff A."/>
            <person name="Ohm R.A."/>
            <person name="Martin F."/>
            <person name="Silar P."/>
            <person name="Natvig D.O."/>
            <person name="Lalanne C."/>
            <person name="Gautier V."/>
            <person name="Ament-Velasquez S.L."/>
            <person name="Kruys A."/>
            <person name="Hutchinson M.I."/>
            <person name="Powell A.J."/>
            <person name="Barry K."/>
            <person name="Miller A.N."/>
            <person name="Grigoriev I.V."/>
            <person name="Debuchy R."/>
            <person name="Gladieux P."/>
            <person name="Hiltunen Thoren M."/>
            <person name="Johannesson H."/>
        </authorList>
    </citation>
    <scope>NUCLEOTIDE SEQUENCE</scope>
    <source>
        <strain evidence="2">CBS 314.62</strain>
    </source>
</reference>
<proteinExistence type="predicted"/>
<feature type="region of interest" description="Disordered" evidence="1">
    <location>
        <begin position="150"/>
        <end position="201"/>
    </location>
</feature>
<gene>
    <name evidence="2" type="ORF">B0T22DRAFT_435870</name>
</gene>
<evidence type="ECO:0000313" key="2">
    <source>
        <dbReference type="EMBL" id="KAK3692609.1"/>
    </source>
</evidence>
<comment type="caution">
    <text evidence="2">The sequence shown here is derived from an EMBL/GenBank/DDBJ whole genome shotgun (WGS) entry which is preliminary data.</text>
</comment>
<accession>A0AAE0XFP5</accession>
<protein>
    <submittedName>
        <fullName evidence="2">Uncharacterized protein</fullName>
    </submittedName>
</protein>
<feature type="region of interest" description="Disordered" evidence="1">
    <location>
        <begin position="1"/>
        <end position="90"/>
    </location>
</feature>
<keyword evidence="3" id="KW-1185">Reference proteome</keyword>
<dbReference type="Proteomes" id="UP001270362">
    <property type="component" value="Unassembled WGS sequence"/>
</dbReference>
<dbReference type="AlphaFoldDB" id="A0AAE0XFP5"/>
<dbReference type="EMBL" id="JAULSO010000001">
    <property type="protein sequence ID" value="KAK3692609.1"/>
    <property type="molecule type" value="Genomic_DNA"/>
</dbReference>
<feature type="compositionally biased region" description="Pro residues" evidence="1">
    <location>
        <begin position="41"/>
        <end position="54"/>
    </location>
</feature>